<proteinExistence type="predicted"/>
<protein>
    <submittedName>
        <fullName evidence="1">Uncharacterized protein</fullName>
    </submittedName>
</protein>
<keyword evidence="2" id="KW-1185">Reference proteome</keyword>
<organism evidence="1 2">
    <name type="scientific">Pseudomonas phage WRT</name>
    <dbReference type="NCBI Taxonomy" id="2783803"/>
    <lineage>
        <taxon>Viruses</taxon>
        <taxon>Duplodnaviria</taxon>
        <taxon>Heunggongvirae</taxon>
        <taxon>Uroviricota</taxon>
        <taxon>Caudoviricetes</taxon>
        <taxon>Autographivirales</taxon>
        <taxon>Autotranscriptaviridae</taxon>
        <taxon>Studiervirinae</taxon>
        <taxon>Ghunavirus</taxon>
        <taxon>Ghunavirus WRT</taxon>
    </lineage>
</organism>
<sequence length="80" mass="9080">MTKIIYRYAGYAIGYKVWNNGYTMTLDDVAHSLDDFRATLQATGAHKETIESVINDVLQGIREDALRQGWKDTAKLTIRS</sequence>
<evidence type="ECO:0000313" key="2">
    <source>
        <dbReference type="Proteomes" id="UP000222154"/>
    </source>
</evidence>
<gene>
    <name evidence="1" type="ORF">WRT_003</name>
</gene>
<accession>A0A1W6JRR2</accession>
<dbReference type="Proteomes" id="UP000222154">
    <property type="component" value="Segment"/>
</dbReference>
<evidence type="ECO:0000313" key="1">
    <source>
        <dbReference type="EMBL" id="ARM69567.1"/>
    </source>
</evidence>
<reference evidence="1 2" key="1">
    <citation type="submission" date="2017-03" db="EMBL/GenBank/DDBJ databases">
        <title>Complete genome sequence of two novel autographiviruses infecting bacterium from Pseudomonas fluorescens group.</title>
        <authorList>
            <person name="Barylski J."/>
            <person name="Nowicki G."/>
            <person name="Walkowiak-Nowicka K."/>
        </authorList>
    </citation>
    <scope>NUCLEOTIDE SEQUENCE [LARGE SCALE GENOMIC DNA]</scope>
    <source>
        <strain evidence="1 2">WRT</strain>
    </source>
</reference>
<name>A0A1W6JRR2_9CAUD</name>
<dbReference type="EMBL" id="KY798120">
    <property type="protein sequence ID" value="ARM69567.1"/>
    <property type="molecule type" value="Genomic_DNA"/>
</dbReference>